<keyword evidence="5" id="KW-1185">Reference proteome</keyword>
<evidence type="ECO:0000313" key="5">
    <source>
        <dbReference type="Proteomes" id="UP000824469"/>
    </source>
</evidence>
<feature type="domain" description="U-box" evidence="3">
    <location>
        <begin position="177"/>
        <end position="203"/>
    </location>
</feature>
<dbReference type="Pfam" id="PF25368">
    <property type="entry name" value="PUB10_N"/>
    <property type="match status" value="1"/>
</dbReference>
<dbReference type="Gene3D" id="3.30.40.10">
    <property type="entry name" value="Zinc/RING finger domain, C3HC4 (zinc finger)"/>
    <property type="match status" value="1"/>
</dbReference>
<comment type="pathway">
    <text evidence="1">Protein modification; protein ubiquitination.</text>
</comment>
<organism evidence="4 5">
    <name type="scientific">Taxus chinensis</name>
    <name type="common">Chinese yew</name>
    <name type="synonym">Taxus wallichiana var. chinensis</name>
    <dbReference type="NCBI Taxonomy" id="29808"/>
    <lineage>
        <taxon>Eukaryota</taxon>
        <taxon>Viridiplantae</taxon>
        <taxon>Streptophyta</taxon>
        <taxon>Embryophyta</taxon>
        <taxon>Tracheophyta</taxon>
        <taxon>Spermatophyta</taxon>
        <taxon>Pinopsida</taxon>
        <taxon>Pinidae</taxon>
        <taxon>Conifers II</taxon>
        <taxon>Cupressales</taxon>
        <taxon>Taxaceae</taxon>
        <taxon>Taxus</taxon>
    </lineage>
</organism>
<dbReference type="InterPro" id="IPR003613">
    <property type="entry name" value="Ubox_domain"/>
</dbReference>
<sequence>MLAEQVALKLIDVLNEITSLGECINFMRKEYATLSRRVKLLSPLFEEMKEIETSIPGDAIDFFDALEAALLSAKELLNFTHDGSKLFLKNDMDIDPKILGRLSKKLQLKTIADLKKESHALYMMVIERGDDDDSESLEQISRILRKLKEFALTENLEMNEPDNENDTSCGGASIEKIIPDDFRCPISLELMKDPVIVATGQVQ</sequence>
<evidence type="ECO:0000256" key="2">
    <source>
        <dbReference type="ARBA" id="ARBA00022679"/>
    </source>
</evidence>
<reference evidence="4 5" key="1">
    <citation type="journal article" date="2021" name="Nat. Plants">
        <title>The Taxus genome provides insights into paclitaxel biosynthesis.</title>
        <authorList>
            <person name="Xiong X."/>
            <person name="Gou J."/>
            <person name="Liao Q."/>
            <person name="Li Y."/>
            <person name="Zhou Q."/>
            <person name="Bi G."/>
            <person name="Li C."/>
            <person name="Du R."/>
            <person name="Wang X."/>
            <person name="Sun T."/>
            <person name="Guo L."/>
            <person name="Liang H."/>
            <person name="Lu P."/>
            <person name="Wu Y."/>
            <person name="Zhang Z."/>
            <person name="Ro D.K."/>
            <person name="Shang Y."/>
            <person name="Huang S."/>
            <person name="Yan J."/>
        </authorList>
    </citation>
    <scope>NUCLEOTIDE SEQUENCE [LARGE SCALE GENOMIC DNA]</scope>
    <source>
        <strain evidence="4">Ta-2019</strain>
    </source>
</reference>
<dbReference type="AlphaFoldDB" id="A0AA38CCD2"/>
<name>A0AA38CCD2_TAXCH</name>
<dbReference type="PROSITE" id="PS51698">
    <property type="entry name" value="U_BOX"/>
    <property type="match status" value="1"/>
</dbReference>
<dbReference type="GO" id="GO:0016567">
    <property type="term" value="P:protein ubiquitination"/>
    <property type="evidence" value="ECO:0007669"/>
    <property type="project" value="InterPro"/>
</dbReference>
<gene>
    <name evidence="4" type="ORF">KI387_038627</name>
</gene>
<keyword evidence="2" id="KW-0808">Transferase</keyword>
<accession>A0AA38CCD2</accession>
<dbReference type="GO" id="GO:0004842">
    <property type="term" value="F:ubiquitin-protein transferase activity"/>
    <property type="evidence" value="ECO:0007669"/>
    <property type="project" value="InterPro"/>
</dbReference>
<dbReference type="EMBL" id="JAHRHJ020000011">
    <property type="protein sequence ID" value="KAH9295039.1"/>
    <property type="molecule type" value="Genomic_DNA"/>
</dbReference>
<dbReference type="SUPFAM" id="SSF57850">
    <property type="entry name" value="RING/U-box"/>
    <property type="match status" value="1"/>
</dbReference>
<dbReference type="Pfam" id="PF04564">
    <property type="entry name" value="U-box"/>
    <property type="match status" value="1"/>
</dbReference>
<proteinExistence type="predicted"/>
<protein>
    <recommendedName>
        <fullName evidence="3">U-box domain-containing protein</fullName>
    </recommendedName>
</protein>
<dbReference type="Proteomes" id="UP000824469">
    <property type="component" value="Unassembled WGS sequence"/>
</dbReference>
<feature type="non-terminal residue" evidence="4">
    <location>
        <position position="203"/>
    </location>
</feature>
<evidence type="ECO:0000256" key="1">
    <source>
        <dbReference type="ARBA" id="ARBA00004906"/>
    </source>
</evidence>
<dbReference type="InterPro" id="IPR013083">
    <property type="entry name" value="Znf_RING/FYVE/PHD"/>
</dbReference>
<evidence type="ECO:0000259" key="3">
    <source>
        <dbReference type="PROSITE" id="PS51698"/>
    </source>
</evidence>
<evidence type="ECO:0000313" key="4">
    <source>
        <dbReference type="EMBL" id="KAH9295039.1"/>
    </source>
</evidence>
<comment type="caution">
    <text evidence="4">The sequence shown here is derived from an EMBL/GenBank/DDBJ whole genome shotgun (WGS) entry which is preliminary data.</text>
</comment>
<dbReference type="InterPro" id="IPR057623">
    <property type="entry name" value="PUB12-19-like_N"/>
</dbReference>